<accession>A0A5C3L5Y8</accession>
<dbReference type="AlphaFoldDB" id="A0A5C3L5Y8"/>
<gene>
    <name evidence="1" type="ORF">FA15DRAFT_665815</name>
</gene>
<sequence>MSYTLNIVVKHAPAMPGSKNWSFILMSTASEGAEYRLHCERKGGPITFVSPGKRQTTPIYDDGYLGMITADDLNGLTMRIEGGRCVEFASILGGTELVKGATVLDWLVKVLENLHARGFSVHKLTKDQLNTTANRKLRGSRSC</sequence>
<evidence type="ECO:0000313" key="2">
    <source>
        <dbReference type="Proteomes" id="UP000307440"/>
    </source>
</evidence>
<evidence type="ECO:0000313" key="1">
    <source>
        <dbReference type="EMBL" id="TFK28042.1"/>
    </source>
</evidence>
<protein>
    <submittedName>
        <fullName evidence="1">Uncharacterized protein</fullName>
    </submittedName>
</protein>
<dbReference type="OrthoDB" id="10489489at2759"/>
<reference evidence="1 2" key="1">
    <citation type="journal article" date="2019" name="Nat. Ecol. Evol.">
        <title>Megaphylogeny resolves global patterns of mushroom evolution.</title>
        <authorList>
            <person name="Varga T."/>
            <person name="Krizsan K."/>
            <person name="Foldi C."/>
            <person name="Dima B."/>
            <person name="Sanchez-Garcia M."/>
            <person name="Sanchez-Ramirez S."/>
            <person name="Szollosi G.J."/>
            <person name="Szarkandi J.G."/>
            <person name="Papp V."/>
            <person name="Albert L."/>
            <person name="Andreopoulos W."/>
            <person name="Angelini C."/>
            <person name="Antonin V."/>
            <person name="Barry K.W."/>
            <person name="Bougher N.L."/>
            <person name="Buchanan P."/>
            <person name="Buyck B."/>
            <person name="Bense V."/>
            <person name="Catcheside P."/>
            <person name="Chovatia M."/>
            <person name="Cooper J."/>
            <person name="Damon W."/>
            <person name="Desjardin D."/>
            <person name="Finy P."/>
            <person name="Geml J."/>
            <person name="Haridas S."/>
            <person name="Hughes K."/>
            <person name="Justo A."/>
            <person name="Karasinski D."/>
            <person name="Kautmanova I."/>
            <person name="Kiss B."/>
            <person name="Kocsube S."/>
            <person name="Kotiranta H."/>
            <person name="LaButti K.M."/>
            <person name="Lechner B.E."/>
            <person name="Liimatainen K."/>
            <person name="Lipzen A."/>
            <person name="Lukacs Z."/>
            <person name="Mihaltcheva S."/>
            <person name="Morgado L.N."/>
            <person name="Niskanen T."/>
            <person name="Noordeloos M.E."/>
            <person name="Ohm R.A."/>
            <person name="Ortiz-Santana B."/>
            <person name="Ovrebo C."/>
            <person name="Racz N."/>
            <person name="Riley R."/>
            <person name="Savchenko A."/>
            <person name="Shiryaev A."/>
            <person name="Soop K."/>
            <person name="Spirin V."/>
            <person name="Szebenyi C."/>
            <person name="Tomsovsky M."/>
            <person name="Tulloss R.E."/>
            <person name="Uehling J."/>
            <person name="Grigoriev I.V."/>
            <person name="Vagvolgyi C."/>
            <person name="Papp T."/>
            <person name="Martin F.M."/>
            <person name="Miettinen O."/>
            <person name="Hibbett D.S."/>
            <person name="Nagy L.G."/>
        </authorList>
    </citation>
    <scope>NUCLEOTIDE SEQUENCE [LARGE SCALE GENOMIC DNA]</scope>
    <source>
        <strain evidence="1 2">CBS 121175</strain>
    </source>
</reference>
<organism evidence="1 2">
    <name type="scientific">Coprinopsis marcescibilis</name>
    <name type="common">Agaric fungus</name>
    <name type="synonym">Psathyrella marcescibilis</name>
    <dbReference type="NCBI Taxonomy" id="230819"/>
    <lineage>
        <taxon>Eukaryota</taxon>
        <taxon>Fungi</taxon>
        <taxon>Dikarya</taxon>
        <taxon>Basidiomycota</taxon>
        <taxon>Agaricomycotina</taxon>
        <taxon>Agaricomycetes</taxon>
        <taxon>Agaricomycetidae</taxon>
        <taxon>Agaricales</taxon>
        <taxon>Agaricineae</taxon>
        <taxon>Psathyrellaceae</taxon>
        <taxon>Coprinopsis</taxon>
    </lineage>
</organism>
<keyword evidence="2" id="KW-1185">Reference proteome</keyword>
<name>A0A5C3L5Y8_COPMA</name>
<dbReference type="Proteomes" id="UP000307440">
    <property type="component" value="Unassembled WGS sequence"/>
</dbReference>
<dbReference type="EMBL" id="ML210159">
    <property type="protein sequence ID" value="TFK28042.1"/>
    <property type="molecule type" value="Genomic_DNA"/>
</dbReference>
<proteinExistence type="predicted"/>